<name>A0A1G6K1D8_9PROT</name>
<reference evidence="1 2" key="1">
    <citation type="submission" date="2016-10" db="EMBL/GenBank/DDBJ databases">
        <authorList>
            <person name="de Groot N.N."/>
        </authorList>
    </citation>
    <scope>NUCLEOTIDE SEQUENCE [LARGE SCALE GENOMIC DNA]</scope>
    <source>
        <strain evidence="1 2">CPCC 100156</strain>
    </source>
</reference>
<dbReference type="Proteomes" id="UP000198925">
    <property type="component" value="Unassembled WGS sequence"/>
</dbReference>
<protein>
    <submittedName>
        <fullName evidence="1">Uncharacterized protein</fullName>
    </submittedName>
</protein>
<gene>
    <name evidence="1" type="ORF">SAMN04487779_1001349</name>
</gene>
<dbReference type="RefSeq" id="WP_090659864.1">
    <property type="nucleotide sequence ID" value="NZ_FMZX01000001.1"/>
</dbReference>
<keyword evidence="2" id="KW-1185">Reference proteome</keyword>
<organism evidence="1 2">
    <name type="scientific">Belnapia rosea</name>
    <dbReference type="NCBI Taxonomy" id="938405"/>
    <lineage>
        <taxon>Bacteria</taxon>
        <taxon>Pseudomonadati</taxon>
        <taxon>Pseudomonadota</taxon>
        <taxon>Alphaproteobacteria</taxon>
        <taxon>Acetobacterales</taxon>
        <taxon>Roseomonadaceae</taxon>
        <taxon>Belnapia</taxon>
    </lineage>
</organism>
<dbReference type="STRING" id="938405.SAMN02927895_00542"/>
<dbReference type="EMBL" id="FMZX01000001">
    <property type="protein sequence ID" value="SDC24718.1"/>
    <property type="molecule type" value="Genomic_DNA"/>
</dbReference>
<accession>A0A1G6K1D8</accession>
<proteinExistence type="predicted"/>
<evidence type="ECO:0000313" key="2">
    <source>
        <dbReference type="Proteomes" id="UP000198925"/>
    </source>
</evidence>
<sequence length="217" mass="21950">MPFSSANLTALIQGNNFTLWQYRTADSRAAVTAAGYFAAVAGNLKAGDLMVLQAADAMALLPIRTGPALGTGVTLDGAVGPLNTIRSVAQRFGFGQAAAAVVRTVILAPFAASIVAGTSIPVSATVLGPISQVVFSLRDGTGAIIPPVQVVAVVSGGASASFPTPALGTGYRIRVEDAADPSLGVVSRSFNVGADLRLILAENDTKLLSEAGDVLKQ</sequence>
<evidence type="ECO:0000313" key="1">
    <source>
        <dbReference type="EMBL" id="SDC24718.1"/>
    </source>
</evidence>
<dbReference type="AlphaFoldDB" id="A0A1G6K1D8"/>